<dbReference type="AlphaFoldDB" id="A0A8I2B6D8"/>
<dbReference type="Proteomes" id="UP000664658">
    <property type="component" value="Unassembled WGS sequence"/>
</dbReference>
<organism evidence="1 2">
    <name type="scientific">Plesiomonas shigelloides</name>
    <name type="common">Aeromonas shigelloides</name>
    <dbReference type="NCBI Taxonomy" id="703"/>
    <lineage>
        <taxon>Bacteria</taxon>
        <taxon>Pseudomonadati</taxon>
        <taxon>Pseudomonadota</taxon>
        <taxon>Gammaproteobacteria</taxon>
        <taxon>Enterobacterales</taxon>
        <taxon>Enterobacteriaceae</taxon>
        <taxon>Plesiomonas</taxon>
    </lineage>
</organism>
<proteinExistence type="predicted"/>
<dbReference type="EMBL" id="JAFNAA010000021">
    <property type="protein sequence ID" value="MBO1109573.1"/>
    <property type="molecule type" value="Genomic_DNA"/>
</dbReference>
<accession>A0A8I2B6D8</accession>
<dbReference type="RefSeq" id="WP_207542631.1">
    <property type="nucleotide sequence ID" value="NZ_JAFNAA010000021.1"/>
</dbReference>
<gene>
    <name evidence="1" type="ORF">J2R62_15410</name>
</gene>
<protein>
    <submittedName>
        <fullName evidence="1">Uncharacterized protein</fullName>
    </submittedName>
</protein>
<evidence type="ECO:0000313" key="1">
    <source>
        <dbReference type="EMBL" id="MBO1109573.1"/>
    </source>
</evidence>
<reference evidence="1" key="1">
    <citation type="submission" date="2021-03" db="EMBL/GenBank/DDBJ databases">
        <title>Plesiomonas shigelloides zfcc0051, isolated from zebrafish feces.</title>
        <authorList>
            <person name="Vanderhoek Z."/>
            <person name="Gaulke C."/>
        </authorList>
    </citation>
    <scope>NUCLEOTIDE SEQUENCE</scope>
    <source>
        <strain evidence="1">Zfcc0051</strain>
    </source>
</reference>
<comment type="caution">
    <text evidence="1">The sequence shown here is derived from an EMBL/GenBank/DDBJ whole genome shotgun (WGS) entry which is preliminary data.</text>
</comment>
<sequence length="209" mass="23468">MIPVLDSRLVTPDVLIPLVRQRVSGPLDSFIRQAIIRAAIRFCRESRLVHLERRFSEVLEGQTIAFASTSSINRQARQDMREPQVTASVIHCITAKGELLSSGSDYHLQSADSVRFLRAFTDVCIAGAIEPLPTARLIPAALTEDYADAISDGATADLQLQPGKPWSNPEMGMMYQSRFNEAIRDGYRFRVEATPNARIINPVRRHRFF</sequence>
<evidence type="ECO:0000313" key="2">
    <source>
        <dbReference type="Proteomes" id="UP000664658"/>
    </source>
</evidence>
<name>A0A8I2B6D8_PLESH</name>